<organism evidence="1 2">
    <name type="scientific">Brevibacillus panacihumi</name>
    <dbReference type="NCBI Taxonomy" id="497735"/>
    <lineage>
        <taxon>Bacteria</taxon>
        <taxon>Bacillati</taxon>
        <taxon>Bacillota</taxon>
        <taxon>Bacilli</taxon>
        <taxon>Bacillales</taxon>
        <taxon>Paenibacillaceae</taxon>
        <taxon>Brevibacillus</taxon>
    </lineage>
</organism>
<comment type="caution">
    <text evidence="1">The sequence shown here is derived from an EMBL/GenBank/DDBJ whole genome shotgun (WGS) entry which is preliminary data.</text>
</comment>
<dbReference type="RefSeq" id="WP_122914943.1">
    <property type="nucleotide sequence ID" value="NZ_RHHT01000053.1"/>
</dbReference>
<name>A0A3M8CEF4_9BACL</name>
<dbReference type="AlphaFoldDB" id="A0A3M8CEF4"/>
<dbReference type="Proteomes" id="UP000281915">
    <property type="component" value="Unassembled WGS sequence"/>
</dbReference>
<gene>
    <name evidence="1" type="ORF">EDM58_20325</name>
</gene>
<dbReference type="EMBL" id="RHHT01000053">
    <property type="protein sequence ID" value="RNB74050.1"/>
    <property type="molecule type" value="Genomic_DNA"/>
</dbReference>
<protein>
    <submittedName>
        <fullName evidence="1">Uncharacterized protein</fullName>
    </submittedName>
</protein>
<sequence length="108" mass="12059">MTVPFAAFTSPLNWQQVSLLLDTVQYFEDAPKWLSIPDEEKRSVPVPMTADTLRAMLETLDEEDAFTTQVFTIKWDPSEAEDSGTLIVGLPSGEQIRQPAVLSQFSPV</sequence>
<accession>A0A3M8CEF4</accession>
<reference evidence="1 2" key="1">
    <citation type="submission" date="2018-10" db="EMBL/GenBank/DDBJ databases">
        <title>Phylogenomics of Brevibacillus.</title>
        <authorList>
            <person name="Dunlap C."/>
        </authorList>
    </citation>
    <scope>NUCLEOTIDE SEQUENCE [LARGE SCALE GENOMIC DNA]</scope>
    <source>
        <strain evidence="1 2">JCM 15085</strain>
    </source>
</reference>
<evidence type="ECO:0000313" key="1">
    <source>
        <dbReference type="EMBL" id="RNB74050.1"/>
    </source>
</evidence>
<evidence type="ECO:0000313" key="2">
    <source>
        <dbReference type="Proteomes" id="UP000281915"/>
    </source>
</evidence>
<proteinExistence type="predicted"/>